<keyword evidence="7" id="KW-0570">Pentose shunt</keyword>
<dbReference type="InterPro" id="IPR013785">
    <property type="entry name" value="Aldolase_TIM"/>
</dbReference>
<comment type="subcellular location">
    <subcellularLocation>
        <location evidence="2">Cytoplasm</location>
    </subcellularLocation>
</comment>
<protein>
    <submittedName>
        <fullName evidence="10">Unannotated protein</fullName>
    </submittedName>
</protein>
<evidence type="ECO:0000256" key="9">
    <source>
        <dbReference type="ARBA" id="ARBA00048810"/>
    </source>
</evidence>
<evidence type="ECO:0000256" key="8">
    <source>
        <dbReference type="ARBA" id="ARBA00023270"/>
    </source>
</evidence>
<dbReference type="EMBL" id="CAEZUO010000008">
    <property type="protein sequence ID" value="CAB4597480.1"/>
    <property type="molecule type" value="Genomic_DNA"/>
</dbReference>
<comment type="catalytic activity">
    <reaction evidence="9">
        <text>D-sedoheptulose 7-phosphate + D-glyceraldehyde 3-phosphate = D-erythrose 4-phosphate + beta-D-fructose 6-phosphate</text>
        <dbReference type="Rhea" id="RHEA:17053"/>
        <dbReference type="ChEBI" id="CHEBI:16897"/>
        <dbReference type="ChEBI" id="CHEBI:57483"/>
        <dbReference type="ChEBI" id="CHEBI:57634"/>
        <dbReference type="ChEBI" id="CHEBI:59776"/>
        <dbReference type="EC" id="2.2.1.2"/>
    </reaction>
</comment>
<dbReference type="EMBL" id="CAEZVK010000047">
    <property type="protein sequence ID" value="CAB4628822.1"/>
    <property type="molecule type" value="Genomic_DNA"/>
</dbReference>
<dbReference type="CDD" id="cd00955">
    <property type="entry name" value="Transaldolase_like"/>
    <property type="match status" value="1"/>
</dbReference>
<evidence type="ECO:0000313" key="11">
    <source>
        <dbReference type="EMBL" id="CAB4628822.1"/>
    </source>
</evidence>
<evidence type="ECO:0000256" key="5">
    <source>
        <dbReference type="ARBA" id="ARBA00022490"/>
    </source>
</evidence>
<proteinExistence type="inferred from homology"/>
<evidence type="ECO:0000256" key="4">
    <source>
        <dbReference type="ARBA" id="ARBA00008426"/>
    </source>
</evidence>
<dbReference type="InterPro" id="IPR001585">
    <property type="entry name" value="TAL/FSA"/>
</dbReference>
<dbReference type="GO" id="GO:0005975">
    <property type="term" value="P:carbohydrate metabolic process"/>
    <property type="evidence" value="ECO:0007669"/>
    <property type="project" value="InterPro"/>
</dbReference>
<evidence type="ECO:0000313" key="12">
    <source>
        <dbReference type="EMBL" id="CAB4921845.1"/>
    </source>
</evidence>
<dbReference type="PIRSF" id="PIRSF036915">
    <property type="entry name" value="Trnald_Bac_Plnt"/>
    <property type="match status" value="1"/>
</dbReference>
<dbReference type="InterPro" id="IPR004732">
    <property type="entry name" value="Transaldolase_2"/>
</dbReference>
<dbReference type="PANTHER" id="PTHR10683">
    <property type="entry name" value="TRANSALDOLASE"/>
    <property type="match status" value="1"/>
</dbReference>
<keyword evidence="8" id="KW-0704">Schiff base</keyword>
<accession>A0A6J6GAE5</accession>
<dbReference type="PANTHER" id="PTHR10683:SF31">
    <property type="entry name" value="TRANSALDOLASE"/>
    <property type="match status" value="1"/>
</dbReference>
<evidence type="ECO:0000256" key="6">
    <source>
        <dbReference type="ARBA" id="ARBA00022679"/>
    </source>
</evidence>
<dbReference type="AlphaFoldDB" id="A0A6J6GAE5"/>
<dbReference type="GO" id="GO:0005737">
    <property type="term" value="C:cytoplasm"/>
    <property type="evidence" value="ECO:0007669"/>
    <property type="project" value="UniProtKB-SubCell"/>
</dbReference>
<comment type="pathway">
    <text evidence="3">Carbohydrate degradation; pentose phosphate pathway.</text>
</comment>
<name>A0A6J6GAE5_9ZZZZ</name>
<gene>
    <name evidence="10" type="ORF">UFOPK1827_00345</name>
    <name evidence="11" type="ORF">UFOPK2000_00577</name>
    <name evidence="12" type="ORF">UFOPK3708_00300</name>
</gene>
<dbReference type="NCBIfam" id="TIGR00876">
    <property type="entry name" value="tal_mycobact"/>
    <property type="match status" value="1"/>
</dbReference>
<reference evidence="10" key="1">
    <citation type="submission" date="2020-05" db="EMBL/GenBank/DDBJ databases">
        <authorList>
            <person name="Chiriac C."/>
            <person name="Salcher M."/>
            <person name="Ghai R."/>
            <person name="Kavagutti S V."/>
        </authorList>
    </citation>
    <scope>NUCLEOTIDE SEQUENCE</scope>
</reference>
<dbReference type="GO" id="GO:0006098">
    <property type="term" value="P:pentose-phosphate shunt"/>
    <property type="evidence" value="ECO:0007669"/>
    <property type="project" value="UniProtKB-UniPathway"/>
</dbReference>
<organism evidence="10">
    <name type="scientific">freshwater metagenome</name>
    <dbReference type="NCBI Taxonomy" id="449393"/>
    <lineage>
        <taxon>unclassified sequences</taxon>
        <taxon>metagenomes</taxon>
        <taxon>ecological metagenomes</taxon>
    </lineage>
</organism>
<dbReference type="PROSITE" id="PS00958">
    <property type="entry name" value="TRANSALDOLASE_2"/>
    <property type="match status" value="1"/>
</dbReference>
<evidence type="ECO:0000256" key="2">
    <source>
        <dbReference type="ARBA" id="ARBA00004496"/>
    </source>
</evidence>
<dbReference type="Gene3D" id="3.20.20.70">
    <property type="entry name" value="Aldolase class I"/>
    <property type="match status" value="1"/>
</dbReference>
<dbReference type="GO" id="GO:0004801">
    <property type="term" value="F:transaldolase activity"/>
    <property type="evidence" value="ECO:0007669"/>
    <property type="project" value="UniProtKB-EC"/>
</dbReference>
<dbReference type="InterPro" id="IPR018225">
    <property type="entry name" value="Transaldolase_AS"/>
</dbReference>
<comment type="function">
    <text evidence="1">Transaldolase is important for the balance of metabolites in the pentose-phosphate pathway.</text>
</comment>
<sequence>MSRLTDLYATEDQSPWLDNVRRDWIENGEMQRWVDRGVRGVTSNPTIFQKAISGGDAYDVQFRELLSSGTSVTDAYWELVVTDINNVLAILRPVYDASAGIDGYVSIEVSPLLARDTDGTASAARHLHGLINQPNLYIKIPGTAEGLPAIKAMISEGVSVNVTLLFSLERYREVMEAYISGLEARDGDLSTVSSVASFFISRVDSEADKRLEAVGSPEAKALKGKVAVANAQVAYEAFLETFSGPRWDALVARGARPQRPLWASTSTKDPAYPDTLYVDSLIGPNTVNTIPEKTLDDFDDHGTLARTVDADLPGAHAVLDGFAALGLSLADVTSQLEDEGVASFSKSFDDLLESLTEKAKTLK</sequence>
<evidence type="ECO:0000256" key="7">
    <source>
        <dbReference type="ARBA" id="ARBA00023126"/>
    </source>
</evidence>
<evidence type="ECO:0000313" key="10">
    <source>
        <dbReference type="EMBL" id="CAB4597480.1"/>
    </source>
</evidence>
<dbReference type="PROSITE" id="PS01054">
    <property type="entry name" value="TRANSALDOLASE_1"/>
    <property type="match status" value="1"/>
</dbReference>
<evidence type="ECO:0000256" key="3">
    <source>
        <dbReference type="ARBA" id="ARBA00004959"/>
    </source>
</evidence>
<dbReference type="HAMAP" id="MF_00493">
    <property type="entry name" value="Transaldolase_2"/>
    <property type="match status" value="1"/>
</dbReference>
<dbReference type="SUPFAM" id="SSF51569">
    <property type="entry name" value="Aldolase"/>
    <property type="match status" value="1"/>
</dbReference>
<evidence type="ECO:0000256" key="1">
    <source>
        <dbReference type="ARBA" id="ARBA00003518"/>
    </source>
</evidence>
<keyword evidence="6" id="KW-0808">Transferase</keyword>
<dbReference type="UniPathway" id="UPA00115"/>
<dbReference type="Pfam" id="PF00923">
    <property type="entry name" value="TAL_FSA"/>
    <property type="match status" value="1"/>
</dbReference>
<dbReference type="NCBIfam" id="NF002881">
    <property type="entry name" value="PRK03343.1"/>
    <property type="match status" value="1"/>
</dbReference>
<comment type="similarity">
    <text evidence="4">Belongs to the transaldolase family. Type 2 subfamily.</text>
</comment>
<keyword evidence="5" id="KW-0963">Cytoplasm</keyword>
<dbReference type="EMBL" id="CAFBNA010000008">
    <property type="protein sequence ID" value="CAB4921845.1"/>
    <property type="molecule type" value="Genomic_DNA"/>
</dbReference>